<comment type="caution">
    <text evidence="2">The sequence shown here is derived from an EMBL/GenBank/DDBJ whole genome shotgun (WGS) entry which is preliminary data.</text>
</comment>
<accession>A0A0W8F390</accession>
<dbReference type="AlphaFoldDB" id="A0A0W8F390"/>
<evidence type="ECO:0000256" key="1">
    <source>
        <dbReference type="SAM" id="MobiDB-lite"/>
    </source>
</evidence>
<sequence length="60" mass="6835">MGPALRNTCPGRGDAFHQATMTLRGIREGQSLHHRRRTTGNNSLVEKPRSQETPEHEYYS</sequence>
<gene>
    <name evidence="2" type="ORF">ASZ90_015028</name>
</gene>
<protein>
    <submittedName>
        <fullName evidence="2">Uncharacterized protein</fullName>
    </submittedName>
</protein>
<dbReference type="EMBL" id="LNQE01001566">
    <property type="protein sequence ID" value="KUG15311.1"/>
    <property type="molecule type" value="Genomic_DNA"/>
</dbReference>
<evidence type="ECO:0000313" key="2">
    <source>
        <dbReference type="EMBL" id="KUG15311.1"/>
    </source>
</evidence>
<reference evidence="2" key="1">
    <citation type="journal article" date="2015" name="Proc. Natl. Acad. Sci. U.S.A.">
        <title>Networks of energetic and metabolic interactions define dynamics in microbial communities.</title>
        <authorList>
            <person name="Embree M."/>
            <person name="Liu J.K."/>
            <person name="Al-Bassam M.M."/>
            <person name="Zengler K."/>
        </authorList>
    </citation>
    <scope>NUCLEOTIDE SEQUENCE</scope>
</reference>
<feature type="region of interest" description="Disordered" evidence="1">
    <location>
        <begin position="25"/>
        <end position="60"/>
    </location>
</feature>
<proteinExistence type="predicted"/>
<name>A0A0W8F390_9ZZZZ</name>
<feature type="compositionally biased region" description="Basic and acidic residues" evidence="1">
    <location>
        <begin position="46"/>
        <end position="60"/>
    </location>
</feature>
<organism evidence="2">
    <name type="scientific">hydrocarbon metagenome</name>
    <dbReference type="NCBI Taxonomy" id="938273"/>
    <lineage>
        <taxon>unclassified sequences</taxon>
        <taxon>metagenomes</taxon>
        <taxon>ecological metagenomes</taxon>
    </lineage>
</organism>